<dbReference type="EMBL" id="KN826773">
    <property type="protein sequence ID" value="KIK77939.1"/>
    <property type="molecule type" value="Genomic_DNA"/>
</dbReference>
<dbReference type="Proteomes" id="UP000054538">
    <property type="component" value="Unassembled WGS sequence"/>
</dbReference>
<dbReference type="HOGENOM" id="CLU_092517_0_0_1"/>
<dbReference type="OrthoDB" id="3353107at2759"/>
<evidence type="ECO:0000313" key="2">
    <source>
        <dbReference type="Proteomes" id="UP000054538"/>
    </source>
</evidence>
<dbReference type="InParanoid" id="A0A0D0DBG7"/>
<dbReference type="STRING" id="930991.A0A0D0DBG7"/>
<gene>
    <name evidence="1" type="ORF">PAXRUDRAFT_36718</name>
</gene>
<protein>
    <submittedName>
        <fullName evidence="1">Uncharacterized protein</fullName>
    </submittedName>
</protein>
<reference evidence="2" key="2">
    <citation type="submission" date="2015-01" db="EMBL/GenBank/DDBJ databases">
        <title>Evolutionary Origins and Diversification of the Mycorrhizal Mutualists.</title>
        <authorList>
            <consortium name="DOE Joint Genome Institute"/>
            <consortium name="Mycorrhizal Genomics Consortium"/>
            <person name="Kohler A."/>
            <person name="Kuo A."/>
            <person name="Nagy L.G."/>
            <person name="Floudas D."/>
            <person name="Copeland A."/>
            <person name="Barry K.W."/>
            <person name="Cichocki N."/>
            <person name="Veneault-Fourrey C."/>
            <person name="LaButti K."/>
            <person name="Lindquist E.A."/>
            <person name="Lipzen A."/>
            <person name="Lundell T."/>
            <person name="Morin E."/>
            <person name="Murat C."/>
            <person name="Riley R."/>
            <person name="Ohm R."/>
            <person name="Sun H."/>
            <person name="Tunlid A."/>
            <person name="Henrissat B."/>
            <person name="Grigoriev I.V."/>
            <person name="Hibbett D.S."/>
            <person name="Martin F."/>
        </authorList>
    </citation>
    <scope>NUCLEOTIDE SEQUENCE [LARGE SCALE GENOMIC DNA]</scope>
    <source>
        <strain evidence="2">Ve08.2h10</strain>
    </source>
</reference>
<keyword evidence="2" id="KW-1185">Reference proteome</keyword>
<accession>A0A0D0DBG7</accession>
<evidence type="ECO:0000313" key="1">
    <source>
        <dbReference type="EMBL" id="KIK77939.1"/>
    </source>
</evidence>
<dbReference type="AlphaFoldDB" id="A0A0D0DBG7"/>
<organism evidence="1 2">
    <name type="scientific">Paxillus rubicundulus Ve08.2h10</name>
    <dbReference type="NCBI Taxonomy" id="930991"/>
    <lineage>
        <taxon>Eukaryota</taxon>
        <taxon>Fungi</taxon>
        <taxon>Dikarya</taxon>
        <taxon>Basidiomycota</taxon>
        <taxon>Agaricomycotina</taxon>
        <taxon>Agaricomycetes</taxon>
        <taxon>Agaricomycetidae</taxon>
        <taxon>Boletales</taxon>
        <taxon>Paxilineae</taxon>
        <taxon>Paxillaceae</taxon>
        <taxon>Paxillus</taxon>
    </lineage>
</organism>
<sequence length="177" mass="19795">MVLILTNVDDLQLLSIASHSTYHDKYEGYSGTHGRGILQQAGQTGAGHPNDKDSLEAHGRVSQIEVDQLQHVHHDAVEVPEKRSPFRTEVYEMYYFHLLENLVTEDIVPEGYGLLPGELDDKDIEMVEVLQFGLRGTKSIAISLTEPIWAAREKLWAQALDLLYVFDAAGHCLASLL</sequence>
<proteinExistence type="predicted"/>
<reference evidence="1 2" key="1">
    <citation type="submission" date="2014-04" db="EMBL/GenBank/DDBJ databases">
        <authorList>
            <consortium name="DOE Joint Genome Institute"/>
            <person name="Kuo A."/>
            <person name="Kohler A."/>
            <person name="Jargeat P."/>
            <person name="Nagy L.G."/>
            <person name="Floudas D."/>
            <person name="Copeland A."/>
            <person name="Barry K.W."/>
            <person name="Cichocki N."/>
            <person name="Veneault-Fourrey C."/>
            <person name="LaButti K."/>
            <person name="Lindquist E.A."/>
            <person name="Lipzen A."/>
            <person name="Lundell T."/>
            <person name="Morin E."/>
            <person name="Murat C."/>
            <person name="Sun H."/>
            <person name="Tunlid A."/>
            <person name="Henrissat B."/>
            <person name="Grigoriev I.V."/>
            <person name="Hibbett D.S."/>
            <person name="Martin F."/>
            <person name="Nordberg H.P."/>
            <person name="Cantor M.N."/>
            <person name="Hua S.X."/>
        </authorList>
    </citation>
    <scope>NUCLEOTIDE SEQUENCE [LARGE SCALE GENOMIC DNA]</scope>
    <source>
        <strain evidence="1 2">Ve08.2h10</strain>
    </source>
</reference>
<name>A0A0D0DBG7_9AGAM</name>